<sequence>MRKALSLPEWPAESIEPDNPWKYLPGYLNHRASSASIFPVSLPRSSSVESIPEFRIPDYTAPSEQMLRCQAFSPLTLPGMKRASTTGLSPMQRISIDSVGSDSSDWTTMSTAVRRRSSSMTTLHVKKRTTLDPLAVAAASPIGVAYMTLLFTAPTSKSNHSGVLKRNPPTLPKHTPRLTRALTTLFAPRQKGIGAMKPYPVDTTTLVSVTGIPLVVPDLPRSLPLVKGPAPEVRPVRKFDGLRRQMSNRSGNRRAEMEKKGVVCPGW</sequence>
<proteinExistence type="predicted"/>
<evidence type="ECO:0000256" key="1">
    <source>
        <dbReference type="SAM" id="MobiDB-lite"/>
    </source>
</evidence>
<evidence type="ECO:0000313" key="3">
    <source>
        <dbReference type="Proteomes" id="UP001221142"/>
    </source>
</evidence>
<keyword evidence="3" id="KW-1185">Reference proteome</keyword>
<feature type="region of interest" description="Disordered" evidence="1">
    <location>
        <begin position="248"/>
        <end position="267"/>
    </location>
</feature>
<dbReference type="EMBL" id="JARKIF010000137">
    <property type="protein sequence ID" value="KAJ7603568.1"/>
    <property type="molecule type" value="Genomic_DNA"/>
</dbReference>
<accession>A0AAD7AXP8</accession>
<organism evidence="2 3">
    <name type="scientific">Roridomyces roridus</name>
    <dbReference type="NCBI Taxonomy" id="1738132"/>
    <lineage>
        <taxon>Eukaryota</taxon>
        <taxon>Fungi</taxon>
        <taxon>Dikarya</taxon>
        <taxon>Basidiomycota</taxon>
        <taxon>Agaricomycotina</taxon>
        <taxon>Agaricomycetes</taxon>
        <taxon>Agaricomycetidae</taxon>
        <taxon>Agaricales</taxon>
        <taxon>Marasmiineae</taxon>
        <taxon>Mycenaceae</taxon>
        <taxon>Roridomyces</taxon>
    </lineage>
</organism>
<dbReference type="AlphaFoldDB" id="A0AAD7AXP8"/>
<comment type="caution">
    <text evidence="2">The sequence shown here is derived from an EMBL/GenBank/DDBJ whole genome shotgun (WGS) entry which is preliminary data.</text>
</comment>
<name>A0AAD7AXP8_9AGAR</name>
<evidence type="ECO:0000313" key="2">
    <source>
        <dbReference type="EMBL" id="KAJ7603568.1"/>
    </source>
</evidence>
<gene>
    <name evidence="2" type="ORF">FB45DRAFT_1044927</name>
</gene>
<dbReference type="Proteomes" id="UP001221142">
    <property type="component" value="Unassembled WGS sequence"/>
</dbReference>
<protein>
    <submittedName>
        <fullName evidence="2">Uncharacterized protein</fullName>
    </submittedName>
</protein>
<reference evidence="2" key="1">
    <citation type="submission" date="2023-03" db="EMBL/GenBank/DDBJ databases">
        <title>Massive genome expansion in bonnet fungi (Mycena s.s.) driven by repeated elements and novel gene families across ecological guilds.</title>
        <authorList>
            <consortium name="Lawrence Berkeley National Laboratory"/>
            <person name="Harder C.B."/>
            <person name="Miyauchi S."/>
            <person name="Viragh M."/>
            <person name="Kuo A."/>
            <person name="Thoen E."/>
            <person name="Andreopoulos B."/>
            <person name="Lu D."/>
            <person name="Skrede I."/>
            <person name="Drula E."/>
            <person name="Henrissat B."/>
            <person name="Morin E."/>
            <person name="Kohler A."/>
            <person name="Barry K."/>
            <person name="LaButti K."/>
            <person name="Morin E."/>
            <person name="Salamov A."/>
            <person name="Lipzen A."/>
            <person name="Mereny Z."/>
            <person name="Hegedus B."/>
            <person name="Baldrian P."/>
            <person name="Stursova M."/>
            <person name="Weitz H."/>
            <person name="Taylor A."/>
            <person name="Grigoriev I.V."/>
            <person name="Nagy L.G."/>
            <person name="Martin F."/>
            <person name="Kauserud H."/>
        </authorList>
    </citation>
    <scope>NUCLEOTIDE SEQUENCE</scope>
    <source>
        <strain evidence="2">9284</strain>
    </source>
</reference>